<feature type="region of interest" description="Disordered" evidence="1">
    <location>
        <begin position="123"/>
        <end position="147"/>
    </location>
</feature>
<evidence type="ECO:0000256" key="1">
    <source>
        <dbReference type="SAM" id="MobiDB-lite"/>
    </source>
</evidence>
<evidence type="ECO:0000313" key="3">
    <source>
        <dbReference type="Proteomes" id="UP000467840"/>
    </source>
</evidence>
<sequence>MESPWTRPLLRIATEVGLNVSPPSANEILRRLRNIFESEQWIASRFGQATNGPPYEARNIVLGLGNHVGAKESYSKFRERFSELSSRIEPTEWWITYGESAPELRKIATKLEERESLMLDGQENPWLEEEDIAPTQVKGSGAIGGGV</sequence>
<protein>
    <submittedName>
        <fullName evidence="2">Uncharacterized protein</fullName>
    </submittedName>
</protein>
<comment type="caution">
    <text evidence="2">The sequence shown here is derived from an EMBL/GenBank/DDBJ whole genome shotgun (WGS) entry which is preliminary data.</text>
</comment>
<proteinExistence type="predicted"/>
<dbReference type="AlphaFoldDB" id="A0A6A6MXZ5"/>
<dbReference type="Proteomes" id="UP000467840">
    <property type="component" value="Chromosome 6"/>
</dbReference>
<organism evidence="2 3">
    <name type="scientific">Hevea brasiliensis</name>
    <name type="common">Para rubber tree</name>
    <name type="synonym">Siphonia brasiliensis</name>
    <dbReference type="NCBI Taxonomy" id="3981"/>
    <lineage>
        <taxon>Eukaryota</taxon>
        <taxon>Viridiplantae</taxon>
        <taxon>Streptophyta</taxon>
        <taxon>Embryophyta</taxon>
        <taxon>Tracheophyta</taxon>
        <taxon>Spermatophyta</taxon>
        <taxon>Magnoliopsida</taxon>
        <taxon>eudicotyledons</taxon>
        <taxon>Gunneridae</taxon>
        <taxon>Pentapetalae</taxon>
        <taxon>rosids</taxon>
        <taxon>fabids</taxon>
        <taxon>Malpighiales</taxon>
        <taxon>Euphorbiaceae</taxon>
        <taxon>Crotonoideae</taxon>
        <taxon>Micrandreae</taxon>
        <taxon>Hevea</taxon>
    </lineage>
</organism>
<dbReference type="EMBL" id="JAAGAX010000004">
    <property type="protein sequence ID" value="KAF2317455.1"/>
    <property type="molecule type" value="Genomic_DNA"/>
</dbReference>
<reference evidence="2 3" key="1">
    <citation type="journal article" date="2020" name="Mol. Plant">
        <title>The Chromosome-Based Rubber Tree Genome Provides New Insights into Spurge Genome Evolution and Rubber Biosynthesis.</title>
        <authorList>
            <person name="Liu J."/>
            <person name="Shi C."/>
            <person name="Shi C.C."/>
            <person name="Li W."/>
            <person name="Zhang Q.J."/>
            <person name="Zhang Y."/>
            <person name="Li K."/>
            <person name="Lu H.F."/>
            <person name="Shi C."/>
            <person name="Zhu S.T."/>
            <person name="Xiao Z.Y."/>
            <person name="Nan H."/>
            <person name="Yue Y."/>
            <person name="Zhu X.G."/>
            <person name="Wu Y."/>
            <person name="Hong X.N."/>
            <person name="Fan G.Y."/>
            <person name="Tong Y."/>
            <person name="Zhang D."/>
            <person name="Mao C.L."/>
            <person name="Liu Y.L."/>
            <person name="Hao S.J."/>
            <person name="Liu W.Q."/>
            <person name="Lv M.Q."/>
            <person name="Zhang H.B."/>
            <person name="Liu Y."/>
            <person name="Hu-Tang G.R."/>
            <person name="Wang J.P."/>
            <person name="Wang J.H."/>
            <person name="Sun Y.H."/>
            <person name="Ni S.B."/>
            <person name="Chen W.B."/>
            <person name="Zhang X.C."/>
            <person name="Jiao Y.N."/>
            <person name="Eichler E.E."/>
            <person name="Li G.H."/>
            <person name="Liu X."/>
            <person name="Gao L.Z."/>
        </authorList>
    </citation>
    <scope>NUCLEOTIDE SEQUENCE [LARGE SCALE GENOMIC DNA]</scope>
    <source>
        <strain evidence="3">cv. GT1</strain>
        <tissue evidence="2">Leaf</tissue>
    </source>
</reference>
<gene>
    <name evidence="2" type="ORF">GH714_022429</name>
</gene>
<evidence type="ECO:0000313" key="2">
    <source>
        <dbReference type="EMBL" id="KAF2317455.1"/>
    </source>
</evidence>
<accession>A0A6A6MXZ5</accession>
<keyword evidence="3" id="KW-1185">Reference proteome</keyword>
<name>A0A6A6MXZ5_HEVBR</name>